<evidence type="ECO:0000313" key="2">
    <source>
        <dbReference type="Proteomes" id="UP000076577"/>
    </source>
</evidence>
<reference evidence="1 2" key="1">
    <citation type="journal article" date="2016" name="Front. Microbiol.">
        <title>Comparative Genomic Analysis Reveals a Diverse Repertoire of Genes Involved in Prokaryote-Eukaryote Interactions within the Pseudovibrio Genus.</title>
        <authorList>
            <person name="Romano S."/>
            <person name="Fernandez-Guerra A."/>
            <person name="Reen F.J."/>
            <person name="Glockner F.O."/>
            <person name="Crowley S.P."/>
            <person name="O'Sullivan O."/>
            <person name="Cotter P.D."/>
            <person name="Adams C."/>
            <person name="Dobson A.D."/>
            <person name="O'Gara F."/>
        </authorList>
    </citation>
    <scope>NUCLEOTIDE SEQUENCE [LARGE SCALE GENOMIC DNA]</scope>
    <source>
        <strain evidence="1 2">Ad2</strain>
    </source>
</reference>
<sequence length="408" mass="44517">MIRIFKAAIRGIRQELQSGESGWINLNGGDAWSGGGHSSAAGKTVNASSALAFSAVWDCVRKTSQVISTLPLALYEKRTAGSRVKIEEDLTEILCASPNREQTAVEFWEGMTAHMTLRGNAFAERLFIGPNLVGLRPLLNVTPRRNQNNGLEYEVTDRGKLSKMPADKVFHMRGFGAGDGLGMSAIKYGANSIGAALAADETAGSVFSNAMMAAGVLTSDQSLNANQRSQLQTLLETFIGSRRAGKTLTLESGLKFQQLQLNPEDAQLLETRRFSVEDVCRWFGVPPIVIGHSADGQTMWGSGVEAVMLSWLSLGINPLLVKNEARILKDLIPVEKRGRWYVEYNREAMLQMDSKAKGDFLLKMRMGGFMSGDEGRDKLNLPRRGGNSDELVVQTSMGLVDLLGKEDK</sequence>
<dbReference type="STRING" id="989403.SAMN05421798_10475"/>
<dbReference type="InterPro" id="IPR006427">
    <property type="entry name" value="Portal_HK97"/>
</dbReference>
<dbReference type="RefSeq" id="WP_068011161.1">
    <property type="nucleotide sequence ID" value="NZ_FOFM01000004.1"/>
</dbReference>
<name>A0A165SW23_9HYPH</name>
<keyword evidence="2" id="KW-1185">Reference proteome</keyword>
<dbReference type="NCBIfam" id="TIGR01537">
    <property type="entry name" value="portal_HK97"/>
    <property type="match status" value="1"/>
</dbReference>
<gene>
    <name evidence="1" type="ORF">PsAD2_04633</name>
</gene>
<accession>A0A165SW23</accession>
<dbReference type="AlphaFoldDB" id="A0A165SW23"/>
<evidence type="ECO:0000313" key="1">
    <source>
        <dbReference type="EMBL" id="KZL04550.1"/>
    </source>
</evidence>
<dbReference type="Proteomes" id="UP000076577">
    <property type="component" value="Unassembled WGS sequence"/>
</dbReference>
<dbReference type="Pfam" id="PF04860">
    <property type="entry name" value="Phage_portal"/>
    <property type="match status" value="1"/>
</dbReference>
<protein>
    <submittedName>
        <fullName evidence="1">Phage portal protein</fullName>
    </submittedName>
</protein>
<dbReference type="InterPro" id="IPR006944">
    <property type="entry name" value="Phage/GTA_portal"/>
</dbReference>
<dbReference type="PATRIC" id="fig|989403.3.peg.5073"/>
<organism evidence="1 2">
    <name type="scientific">Pseudovibrio axinellae</name>
    <dbReference type="NCBI Taxonomy" id="989403"/>
    <lineage>
        <taxon>Bacteria</taxon>
        <taxon>Pseudomonadati</taxon>
        <taxon>Pseudomonadota</taxon>
        <taxon>Alphaproteobacteria</taxon>
        <taxon>Hyphomicrobiales</taxon>
        <taxon>Stappiaceae</taxon>
        <taxon>Pseudovibrio</taxon>
    </lineage>
</organism>
<dbReference type="OrthoDB" id="7592047at2"/>
<proteinExistence type="predicted"/>
<comment type="caution">
    <text evidence="1">The sequence shown here is derived from an EMBL/GenBank/DDBJ whole genome shotgun (WGS) entry which is preliminary data.</text>
</comment>
<dbReference type="EMBL" id="LMCB01000161">
    <property type="protein sequence ID" value="KZL04550.1"/>
    <property type="molecule type" value="Genomic_DNA"/>
</dbReference>